<organism evidence="1 2">
    <name type="scientific">Phaeosphaeria nodorum (strain SN15 / ATCC MYA-4574 / FGSC 10173)</name>
    <name type="common">Glume blotch fungus</name>
    <name type="synonym">Parastagonospora nodorum</name>
    <dbReference type="NCBI Taxonomy" id="321614"/>
    <lineage>
        <taxon>Eukaryota</taxon>
        <taxon>Fungi</taxon>
        <taxon>Dikarya</taxon>
        <taxon>Ascomycota</taxon>
        <taxon>Pezizomycotina</taxon>
        <taxon>Dothideomycetes</taxon>
        <taxon>Pleosporomycetidae</taxon>
        <taxon>Pleosporales</taxon>
        <taxon>Pleosporineae</taxon>
        <taxon>Phaeosphaeriaceae</taxon>
        <taxon>Parastagonospora</taxon>
    </lineage>
</organism>
<accession>A0A7U2ER36</accession>
<dbReference type="OrthoDB" id="10250730at2759"/>
<reference evidence="2" key="1">
    <citation type="journal article" date="2021" name="BMC Genomics">
        <title>Chromosome-level genome assembly and manually-curated proteome of model necrotroph Parastagonospora nodorum Sn15 reveals a genome-wide trove of candidate effector homologs, and redundancy of virulence-related functions within an accessory chromosome.</title>
        <authorList>
            <person name="Bertazzoni S."/>
            <person name="Jones D.A.B."/>
            <person name="Phan H.T."/>
            <person name="Tan K.-C."/>
            <person name="Hane J.K."/>
        </authorList>
    </citation>
    <scope>NUCLEOTIDE SEQUENCE [LARGE SCALE GENOMIC DNA]</scope>
    <source>
        <strain evidence="2">SN15 / ATCC MYA-4574 / FGSC 10173)</strain>
    </source>
</reference>
<gene>
    <name evidence="1" type="ORF">JI435_426940</name>
</gene>
<dbReference type="AlphaFoldDB" id="A0A7U2ER36"/>
<dbReference type="Gene3D" id="3.60.15.10">
    <property type="entry name" value="Ribonuclease Z/Hydroxyacylglutathione hydrolase-like"/>
    <property type="match status" value="1"/>
</dbReference>
<name>A0A7U2ER36_PHANO</name>
<sequence length="113" mass="12446">MWLLHVGNLVADEAFFMTGANAVTASNSNPDSSRRTMVMVSALIEHPTEGLVLFETGAGKICPAVWGPQLNDIFAREDYVEDQELDAATSKTGNKIKDIKAVIMQEGWSILWY</sequence>
<dbReference type="Proteomes" id="UP000663193">
    <property type="component" value="Chromosome 1"/>
</dbReference>
<keyword evidence="2" id="KW-1185">Reference proteome</keyword>
<dbReference type="VEuPathDB" id="FungiDB:JI435_426940"/>
<dbReference type="EMBL" id="CP069023">
    <property type="protein sequence ID" value="QRC91511.1"/>
    <property type="molecule type" value="Genomic_DNA"/>
</dbReference>
<proteinExistence type="predicted"/>
<evidence type="ECO:0000313" key="2">
    <source>
        <dbReference type="Proteomes" id="UP000663193"/>
    </source>
</evidence>
<dbReference type="InterPro" id="IPR036866">
    <property type="entry name" value="RibonucZ/Hydroxyglut_hydro"/>
</dbReference>
<evidence type="ECO:0000313" key="1">
    <source>
        <dbReference type="EMBL" id="QRC91511.1"/>
    </source>
</evidence>
<protein>
    <submittedName>
        <fullName evidence="1">Uncharacterized protein</fullName>
    </submittedName>
</protein>